<dbReference type="RefSeq" id="WP_130556343.1">
    <property type="nucleotide sequence ID" value="NZ_AP028947.1"/>
</dbReference>
<name>A0AA86IYZ1_9BURK</name>
<dbReference type="EMBL" id="AP028947">
    <property type="protein sequence ID" value="BET26164.1"/>
    <property type="molecule type" value="Genomic_DNA"/>
</dbReference>
<keyword evidence="3" id="KW-1185">Reference proteome</keyword>
<dbReference type="Proteomes" id="UP001329151">
    <property type="component" value="Chromosome"/>
</dbReference>
<protein>
    <submittedName>
        <fullName evidence="2">Uncharacterized protein</fullName>
    </submittedName>
</protein>
<accession>A0AA86IYZ1</accession>
<evidence type="ECO:0000313" key="2">
    <source>
        <dbReference type="EMBL" id="BET26164.1"/>
    </source>
</evidence>
<feature type="compositionally biased region" description="Low complexity" evidence="1">
    <location>
        <begin position="145"/>
        <end position="156"/>
    </location>
</feature>
<evidence type="ECO:0000256" key="1">
    <source>
        <dbReference type="SAM" id="MobiDB-lite"/>
    </source>
</evidence>
<reference evidence="2 3" key="1">
    <citation type="submission" date="2023-10" db="EMBL/GenBank/DDBJ databases">
        <title>Complete Genome Sequence of Limnobacter thiooxidans CS-K2T, Isolated from freshwater lake sediments in Bavaria, Germany.</title>
        <authorList>
            <person name="Naruki M."/>
            <person name="Watanabe A."/>
            <person name="Warashina T."/>
            <person name="Morita T."/>
            <person name="Arakawa K."/>
        </authorList>
    </citation>
    <scope>NUCLEOTIDE SEQUENCE [LARGE SCALE GENOMIC DNA]</scope>
    <source>
        <strain evidence="2 3">CS-K2</strain>
    </source>
</reference>
<evidence type="ECO:0000313" key="3">
    <source>
        <dbReference type="Proteomes" id="UP001329151"/>
    </source>
</evidence>
<feature type="region of interest" description="Disordered" evidence="1">
    <location>
        <begin position="145"/>
        <end position="171"/>
    </location>
</feature>
<organism evidence="2 3">
    <name type="scientific">Limnobacter thiooxidans</name>
    <dbReference type="NCBI Taxonomy" id="131080"/>
    <lineage>
        <taxon>Bacteria</taxon>
        <taxon>Pseudomonadati</taxon>
        <taxon>Pseudomonadota</taxon>
        <taxon>Betaproteobacteria</taxon>
        <taxon>Burkholderiales</taxon>
        <taxon>Burkholderiaceae</taxon>
        <taxon>Limnobacter</taxon>
    </lineage>
</organism>
<dbReference type="KEGG" id="lto:RGQ30_16650"/>
<feature type="compositionally biased region" description="Polar residues" evidence="1">
    <location>
        <begin position="157"/>
        <end position="167"/>
    </location>
</feature>
<sequence length="898" mass="87271">MAQIVIKAGELAVSRGEEKVLLGPGEPVLFGDEILNQASQDAVVEIGSFVQGQTPSTLTLQPGASAKIQRKVDEATGIEQAEVVPTCEQGVLLDNEEDELASGVLAQQQGCGVFGLVGGGLLAAGSGPLAAAAAAGGLLLLSDNDDSTGSSDTPSNMGSVPPSQADQANGLAGTVDSVSEGVAQTPAAPLTQVLEPVAQALTDVGSALDGVAEQDPTGIVDLVSEVVGVAQPGSGSSDSGLVGGVNGLAAALDAGTKDTPLAPLVEPLANLVGSDSGKTTGVASALAGLGSVLTNDESALNPLTSGLLGPIVGGSGSANQGLPSTLNQVTDGLESLTSSDSALAPLSPVTSGVSEVVNTLADGLSQVGQALDENKDADPTGVVDLLAEVFGAPVEAGATPEGSQVDESTTGLAGLVGDVDSALAQTPLEPLTALTNPVAGVLLTVGDAVAGVSEQDPTGITSLLGNVVGTNDTSSSTDSGLVGAVNALATGLDKGTAGTPLDVLVDPLARTLGSDEGQTSGVALGLSELGGVLSEDVSPLAPLTAELLGPVVGTHDGSFNGLPGTLDGVSSGLEELSNQSALEPLSPLTDGVGALLATLSDGIEMGGDALAENASVDPTGTLGLLAEVLGGDVVKSEPTPQPEGQTTNGVAGLLDDVGTGLIQTPLAPVAGITDALASGLVQAGDALGGVAEQDPTGLATLLTNILGTTDTKASEDTGLVGGINSLATGLDEGTTGTPLEGLIDPVADLLGSQEGSTSGVAAGVGALGTTLALDSSPLSPLTSGLLAPIVGQSSGVESGLPTTLDKVADGLTDLTSDSALQPLAPVTEGVSTVVKTVSNGCRGIGRQVSEFAQNDPSDVSSLVGDLLGGSRGRGRSIGRRDADSDLFDSDSLGLDSLI</sequence>
<gene>
    <name evidence="2" type="ORF">RGQ30_16650</name>
</gene>
<dbReference type="AlphaFoldDB" id="A0AA86IYZ1"/>
<proteinExistence type="predicted"/>